<dbReference type="GO" id="GO:0051301">
    <property type="term" value="P:cell division"/>
    <property type="evidence" value="ECO:0007669"/>
    <property type="project" value="InterPro"/>
</dbReference>
<dbReference type="InterPro" id="IPR003494">
    <property type="entry name" value="SHS2_FtsA"/>
</dbReference>
<evidence type="ECO:0000313" key="4">
    <source>
        <dbReference type="Proteomes" id="UP000664382"/>
    </source>
</evidence>
<dbReference type="CDD" id="cd24049">
    <property type="entry name" value="ASKHA_NBD_PilM"/>
    <property type="match status" value="1"/>
</dbReference>
<dbReference type="Proteomes" id="UP000664382">
    <property type="component" value="Unassembled WGS sequence"/>
</dbReference>
<protein>
    <submittedName>
        <fullName evidence="3">Pilus assembly protein PilM</fullName>
    </submittedName>
</protein>
<dbReference type="Gene3D" id="3.30.420.40">
    <property type="match status" value="2"/>
</dbReference>
<feature type="region of interest" description="Disordered" evidence="1">
    <location>
        <begin position="215"/>
        <end position="248"/>
    </location>
</feature>
<dbReference type="SUPFAM" id="SSF53067">
    <property type="entry name" value="Actin-like ATPase domain"/>
    <property type="match status" value="1"/>
</dbReference>
<dbReference type="RefSeq" id="WP_208096301.1">
    <property type="nucleotide sequence ID" value="NZ_JAGDYM010000004.1"/>
</dbReference>
<dbReference type="InterPro" id="IPR005883">
    <property type="entry name" value="PilM"/>
</dbReference>
<evidence type="ECO:0000259" key="2">
    <source>
        <dbReference type="SMART" id="SM00842"/>
    </source>
</evidence>
<keyword evidence="4" id="KW-1185">Reference proteome</keyword>
<sequence length="342" mass="36551">MASSIVGLEITEEEVRAAEATTGRNPRILAHGTVRLPRGAAKDSEVLDRAAVVGALQQLWRQAGFKSRRVVLGICSRRVLVRDYRTQAMSPELLKQALPFQVADLLPVPADQAVIDFYPIAQEGEQLSGLLVAAVSETVTELVETLTQAKLHVEQVDLSPFGLLRAIGMLTDSAESVAIVHLGPHTSYVVVSVQGVPRFVRIIPLELGAAVPEPEGEEIAEGEHAGPTEEAGPLTAQELSRRSRPAVAAPLTPERIDELVTQIVNTLRFHLERSGGGSIAQVFLTGAGAGIAGVHPAFRERFSVPVHLVGGHHLAQSNVTSRHGQEDLELLTPVGLAMAEAR</sequence>
<comment type="caution">
    <text evidence="3">The sequence shown here is derived from an EMBL/GenBank/DDBJ whole genome shotgun (WGS) entry which is preliminary data.</text>
</comment>
<evidence type="ECO:0000313" key="3">
    <source>
        <dbReference type="EMBL" id="MBO1901113.1"/>
    </source>
</evidence>
<proteinExistence type="predicted"/>
<dbReference type="AlphaFoldDB" id="A0A939MHN4"/>
<name>A0A939MHN4_9MICO</name>
<dbReference type="SMART" id="SM00842">
    <property type="entry name" value="FtsA"/>
    <property type="match status" value="1"/>
</dbReference>
<dbReference type="Gene3D" id="3.30.1490.300">
    <property type="match status" value="1"/>
</dbReference>
<dbReference type="PANTHER" id="PTHR32432">
    <property type="entry name" value="CELL DIVISION PROTEIN FTSA-RELATED"/>
    <property type="match status" value="1"/>
</dbReference>
<feature type="domain" description="SHS2" evidence="2">
    <location>
        <begin position="5"/>
        <end position="167"/>
    </location>
</feature>
<evidence type="ECO:0000256" key="1">
    <source>
        <dbReference type="SAM" id="MobiDB-lite"/>
    </source>
</evidence>
<dbReference type="InterPro" id="IPR050696">
    <property type="entry name" value="FtsA/MreB"/>
</dbReference>
<accession>A0A939MHN4</accession>
<reference evidence="3" key="1">
    <citation type="submission" date="2021-03" db="EMBL/GenBank/DDBJ databases">
        <title>Leucobacter chromiisoli sp. nov., isolated from chromium-containing soil of chemical plant.</title>
        <authorList>
            <person name="Xu Z."/>
        </authorList>
    </citation>
    <scope>NUCLEOTIDE SEQUENCE</scope>
    <source>
        <strain evidence="3">S27</strain>
    </source>
</reference>
<organism evidence="3 4">
    <name type="scientific">Leucobacter weissii</name>
    <dbReference type="NCBI Taxonomy" id="1983706"/>
    <lineage>
        <taxon>Bacteria</taxon>
        <taxon>Bacillati</taxon>
        <taxon>Actinomycetota</taxon>
        <taxon>Actinomycetes</taxon>
        <taxon>Micrococcales</taxon>
        <taxon>Microbacteriaceae</taxon>
        <taxon>Leucobacter</taxon>
    </lineage>
</organism>
<dbReference type="Pfam" id="PF11104">
    <property type="entry name" value="PilM_2"/>
    <property type="match status" value="1"/>
</dbReference>
<gene>
    <name evidence="3" type="primary">pilM</name>
    <name evidence="3" type="ORF">J4H92_04015</name>
</gene>
<dbReference type="InterPro" id="IPR043129">
    <property type="entry name" value="ATPase_NBD"/>
</dbReference>
<dbReference type="PANTHER" id="PTHR32432:SF3">
    <property type="entry name" value="ETHANOLAMINE UTILIZATION PROTEIN EUTJ"/>
    <property type="match status" value="1"/>
</dbReference>
<dbReference type="EMBL" id="JAGDYM010000004">
    <property type="protein sequence ID" value="MBO1901113.1"/>
    <property type="molecule type" value="Genomic_DNA"/>
</dbReference>